<reference evidence="2" key="1">
    <citation type="submission" date="2020-07" db="EMBL/GenBank/DDBJ databases">
        <title>Genome sequence and genetic diversity analysis of an under-domesticated orphan crop, white fonio (Digitaria exilis).</title>
        <authorList>
            <person name="Bennetzen J.L."/>
            <person name="Chen S."/>
            <person name="Ma X."/>
            <person name="Wang X."/>
            <person name="Yssel A.E.J."/>
            <person name="Chaluvadi S.R."/>
            <person name="Johnson M."/>
            <person name="Gangashetty P."/>
            <person name="Hamidou F."/>
            <person name="Sanogo M.D."/>
            <person name="Zwaenepoel A."/>
            <person name="Wallace J."/>
            <person name="Van De Peer Y."/>
            <person name="Van Deynze A."/>
        </authorList>
    </citation>
    <scope>NUCLEOTIDE SEQUENCE</scope>
    <source>
        <tissue evidence="2">Leaves</tissue>
    </source>
</reference>
<proteinExistence type="predicted"/>
<dbReference type="OrthoDB" id="696293at2759"/>
<keyword evidence="3" id="KW-1185">Reference proteome</keyword>
<evidence type="ECO:0000259" key="1">
    <source>
        <dbReference type="Pfam" id="PF08246"/>
    </source>
</evidence>
<dbReference type="InterPro" id="IPR038765">
    <property type="entry name" value="Papain-like_cys_pep_sf"/>
</dbReference>
<evidence type="ECO:0000313" key="3">
    <source>
        <dbReference type="Proteomes" id="UP000636709"/>
    </source>
</evidence>
<comment type="caution">
    <text evidence="2">The sequence shown here is derived from an EMBL/GenBank/DDBJ whole genome shotgun (WGS) entry which is preliminary data.</text>
</comment>
<feature type="domain" description="Cathepsin propeptide inhibitor" evidence="1">
    <location>
        <begin position="165"/>
        <end position="216"/>
    </location>
</feature>
<dbReference type="EMBL" id="JACEFO010000732">
    <property type="protein sequence ID" value="KAF8758212.1"/>
    <property type="molecule type" value="Genomic_DNA"/>
</dbReference>
<dbReference type="Pfam" id="PF08246">
    <property type="entry name" value="Inhibitor_I29"/>
    <property type="match status" value="1"/>
</dbReference>
<dbReference type="AlphaFoldDB" id="A0A835FIX1"/>
<dbReference type="Gene3D" id="1.10.287.2250">
    <property type="match status" value="1"/>
</dbReference>
<name>A0A835FIX1_9POAL</name>
<evidence type="ECO:0000313" key="2">
    <source>
        <dbReference type="EMBL" id="KAF8758212.1"/>
    </source>
</evidence>
<dbReference type="InterPro" id="IPR013201">
    <property type="entry name" value="Prot_inhib_I29"/>
</dbReference>
<sequence length="246" mass="27944">MARLVSFLLRASRGSSGGALSAAAGVGIVRRSCPIAVFRPQRCFTGEDASSEHALLRRSIHEDPRRPFGKVDSSSGTSWIVCWIVFLHEPSPTFAPNLPATHGAIPTCEGSKLSPYGGMRYVKPLASDMVWVIETSMHDQDDYDDDEFVATEKDLASDEAMWALYQQWCEYFCEERDPDEMVRRFPRFKETVLRVHEVNSSNLPYKLEINEYADMKILELTGKRRLTEEDFARYRAQGLVDESHLE</sequence>
<accession>A0A835FIX1</accession>
<organism evidence="2 3">
    <name type="scientific">Digitaria exilis</name>
    <dbReference type="NCBI Taxonomy" id="1010633"/>
    <lineage>
        <taxon>Eukaryota</taxon>
        <taxon>Viridiplantae</taxon>
        <taxon>Streptophyta</taxon>
        <taxon>Embryophyta</taxon>
        <taxon>Tracheophyta</taxon>
        <taxon>Spermatophyta</taxon>
        <taxon>Magnoliopsida</taxon>
        <taxon>Liliopsida</taxon>
        <taxon>Poales</taxon>
        <taxon>Poaceae</taxon>
        <taxon>PACMAD clade</taxon>
        <taxon>Panicoideae</taxon>
        <taxon>Panicodae</taxon>
        <taxon>Paniceae</taxon>
        <taxon>Anthephorinae</taxon>
        <taxon>Digitaria</taxon>
    </lineage>
</organism>
<gene>
    <name evidence="2" type="ORF">HU200_010577</name>
</gene>
<dbReference type="Proteomes" id="UP000636709">
    <property type="component" value="Unassembled WGS sequence"/>
</dbReference>
<dbReference type="SUPFAM" id="SSF54001">
    <property type="entry name" value="Cysteine proteinases"/>
    <property type="match status" value="1"/>
</dbReference>
<protein>
    <recommendedName>
        <fullName evidence="1">Cathepsin propeptide inhibitor domain-containing protein</fullName>
    </recommendedName>
</protein>